<proteinExistence type="predicted"/>
<evidence type="ECO:0000313" key="2">
    <source>
        <dbReference type="EMBL" id="SEW36905.1"/>
    </source>
</evidence>
<dbReference type="GO" id="GO:0005829">
    <property type="term" value="C:cytosol"/>
    <property type="evidence" value="ECO:0007669"/>
    <property type="project" value="TreeGrafter"/>
</dbReference>
<name>A0A1I0R811_9FIRM</name>
<evidence type="ECO:0000259" key="1">
    <source>
        <dbReference type="Pfam" id="PF00814"/>
    </source>
</evidence>
<dbReference type="STRING" id="99656.SAMN05421659_112149"/>
<dbReference type="InterPro" id="IPR043129">
    <property type="entry name" value="ATPase_NBD"/>
</dbReference>
<feature type="domain" description="Gcp-like" evidence="1">
    <location>
        <begin position="32"/>
        <end position="228"/>
    </location>
</feature>
<sequence>MKVLAIESSSITASVAIVMDDLLTAEYTINHKKTHSQTLLPMIAEICKMTETEMNSLDLIAVSNGPGSFTGLRIGCATGKGLGLALDIPVVSVPTLEAMAYNLYGYGKIICPIMDAKRSHVYTGIYTWSDKAGDKIHILLNQCILSIEELIDKLNELNKEVVFIGDGVPVNRLIIESNMKAKYSFAPAHMSSQRAASVAVLGKELYDEGKSVNARELLPEYLRPTQAERELVKKMNLADNSSKI</sequence>
<dbReference type="CDD" id="cd24032">
    <property type="entry name" value="ASKHA_NBD_TsaB"/>
    <property type="match status" value="1"/>
</dbReference>
<dbReference type="Pfam" id="PF00814">
    <property type="entry name" value="TsaD"/>
    <property type="match status" value="1"/>
</dbReference>
<gene>
    <name evidence="2" type="ORF">SAMN05421659_112149</name>
</gene>
<dbReference type="RefSeq" id="WP_092455552.1">
    <property type="nucleotide sequence ID" value="NZ_FOJI01000012.1"/>
</dbReference>
<accession>A0A1I0R811</accession>
<protein>
    <submittedName>
        <fullName evidence="2">tRNA threonylcarbamoyladenosine biosynthesis protein TsaB</fullName>
    </submittedName>
</protein>
<dbReference type="EMBL" id="FOJI01000012">
    <property type="protein sequence ID" value="SEW36905.1"/>
    <property type="molecule type" value="Genomic_DNA"/>
</dbReference>
<dbReference type="Gene3D" id="3.30.420.40">
    <property type="match status" value="2"/>
</dbReference>
<evidence type="ECO:0000313" key="3">
    <source>
        <dbReference type="Proteomes" id="UP000199701"/>
    </source>
</evidence>
<dbReference type="Proteomes" id="UP000199701">
    <property type="component" value="Unassembled WGS sequence"/>
</dbReference>
<dbReference type="InterPro" id="IPR000905">
    <property type="entry name" value="Gcp-like_dom"/>
</dbReference>
<keyword evidence="3" id="KW-1185">Reference proteome</keyword>
<dbReference type="SUPFAM" id="SSF53067">
    <property type="entry name" value="Actin-like ATPase domain"/>
    <property type="match status" value="2"/>
</dbReference>
<reference evidence="2 3" key="1">
    <citation type="submission" date="2016-10" db="EMBL/GenBank/DDBJ databases">
        <authorList>
            <person name="de Groot N.N."/>
        </authorList>
    </citation>
    <scope>NUCLEOTIDE SEQUENCE [LARGE SCALE GENOMIC DNA]</scope>
    <source>
        <strain evidence="2 3">DSM 9179</strain>
    </source>
</reference>
<dbReference type="PANTHER" id="PTHR11735">
    <property type="entry name" value="TRNA N6-ADENOSINE THREONYLCARBAMOYLTRANSFERASE"/>
    <property type="match status" value="1"/>
</dbReference>
<organism evidence="2 3">
    <name type="scientific">[Clostridium] fimetarium</name>
    <dbReference type="NCBI Taxonomy" id="99656"/>
    <lineage>
        <taxon>Bacteria</taxon>
        <taxon>Bacillati</taxon>
        <taxon>Bacillota</taxon>
        <taxon>Clostridia</taxon>
        <taxon>Lachnospirales</taxon>
        <taxon>Lachnospiraceae</taxon>
    </lineage>
</organism>
<dbReference type="InterPro" id="IPR022496">
    <property type="entry name" value="T6A_TsaB"/>
</dbReference>
<dbReference type="AlphaFoldDB" id="A0A1I0R811"/>
<dbReference type="OrthoDB" id="9784166at2"/>
<dbReference type="PANTHER" id="PTHR11735:SF11">
    <property type="entry name" value="TRNA THREONYLCARBAMOYLADENOSINE BIOSYNTHESIS PROTEIN TSAB"/>
    <property type="match status" value="1"/>
</dbReference>
<dbReference type="GO" id="GO:0002949">
    <property type="term" value="P:tRNA threonylcarbamoyladenosine modification"/>
    <property type="evidence" value="ECO:0007669"/>
    <property type="project" value="InterPro"/>
</dbReference>
<dbReference type="NCBIfam" id="TIGR03725">
    <property type="entry name" value="T6A_YeaZ"/>
    <property type="match status" value="1"/>
</dbReference>